<dbReference type="EMBL" id="ML735223">
    <property type="protein sequence ID" value="KAE8394428.1"/>
    <property type="molecule type" value="Genomic_DNA"/>
</dbReference>
<name>A0A5N7CL70_PETAA</name>
<dbReference type="OrthoDB" id="4490227at2759"/>
<evidence type="ECO:0000259" key="1">
    <source>
        <dbReference type="Pfam" id="PF23584"/>
    </source>
</evidence>
<organism evidence="2">
    <name type="scientific">Petromyces alliaceus</name>
    <name type="common">Aspergillus alliaceus</name>
    <dbReference type="NCBI Taxonomy" id="209559"/>
    <lineage>
        <taxon>Eukaryota</taxon>
        <taxon>Fungi</taxon>
        <taxon>Dikarya</taxon>
        <taxon>Ascomycota</taxon>
        <taxon>Pezizomycotina</taxon>
        <taxon>Eurotiomycetes</taxon>
        <taxon>Eurotiomycetidae</taxon>
        <taxon>Eurotiales</taxon>
        <taxon>Aspergillaceae</taxon>
        <taxon>Aspergillus</taxon>
        <taxon>Aspergillus subgen. Circumdati</taxon>
    </lineage>
</organism>
<feature type="domain" description="DUF7136" evidence="1">
    <location>
        <begin position="141"/>
        <end position="289"/>
    </location>
</feature>
<accession>A0A5N7CL70</accession>
<evidence type="ECO:0000313" key="2">
    <source>
        <dbReference type="EMBL" id="KAE8394428.1"/>
    </source>
</evidence>
<reference evidence="2" key="1">
    <citation type="submission" date="2019-04" db="EMBL/GenBank/DDBJ databases">
        <title>Friends and foes A comparative genomics studyof 23 Aspergillus species from section Flavi.</title>
        <authorList>
            <consortium name="DOE Joint Genome Institute"/>
            <person name="Kjaerbolling I."/>
            <person name="Vesth T."/>
            <person name="Frisvad J.C."/>
            <person name="Nybo J.L."/>
            <person name="Theobald S."/>
            <person name="Kildgaard S."/>
            <person name="Isbrandt T."/>
            <person name="Kuo A."/>
            <person name="Sato A."/>
            <person name="Lyhne E.K."/>
            <person name="Kogle M.E."/>
            <person name="Wiebenga A."/>
            <person name="Kun R.S."/>
            <person name="Lubbers R.J."/>
            <person name="Makela M.R."/>
            <person name="Barry K."/>
            <person name="Chovatia M."/>
            <person name="Clum A."/>
            <person name="Daum C."/>
            <person name="Haridas S."/>
            <person name="He G."/>
            <person name="LaButti K."/>
            <person name="Lipzen A."/>
            <person name="Mondo S."/>
            <person name="Riley R."/>
            <person name="Salamov A."/>
            <person name="Simmons B.A."/>
            <person name="Magnuson J.K."/>
            <person name="Henrissat B."/>
            <person name="Mortensen U.H."/>
            <person name="Larsen T.O."/>
            <person name="Devries R.P."/>
            <person name="Grigoriev I.V."/>
            <person name="Machida M."/>
            <person name="Baker S.E."/>
            <person name="Andersen M.R."/>
        </authorList>
    </citation>
    <scope>NUCLEOTIDE SEQUENCE [LARGE SCALE GENOMIC DNA]</scope>
    <source>
        <strain evidence="2">IBT 14317</strain>
    </source>
</reference>
<dbReference type="InterPro" id="IPR055560">
    <property type="entry name" value="DUF7136"/>
</dbReference>
<dbReference type="AlphaFoldDB" id="A0A5N7CL70"/>
<dbReference type="Pfam" id="PF23584">
    <property type="entry name" value="DUF7136"/>
    <property type="match status" value="1"/>
</dbReference>
<protein>
    <recommendedName>
        <fullName evidence="1">DUF7136 domain-containing protein</fullName>
    </recommendedName>
</protein>
<dbReference type="Proteomes" id="UP000326877">
    <property type="component" value="Unassembled WGS sequence"/>
</dbReference>
<sequence>MSSVPLFAGRNIGDIRYLDEGSMLAVYTKYNMSKNILQDSHSQCPPVRTSSLDEVGNVSGHCQLVGGFDSLRKVVPRTFMNSQTHIRLERRLFHILVPIRVFQFQSPLTTGASMGFLPWHWLLLALTHGGLSCSWASNTPTPAVAVVDLISPRNEGRPPLPLNPVISAIQKPSLLKSLDPSIRWYIEQQNVSTNDRVHTGGAIQGRKIKTSSSDPYVSYASISHLTKEGTFMFTWELCMYNCSQDPTTGHETVGNHDARLRQLYFSIKNNTSPPDFVAATEDNTSNKVASSGCKCPGSVGGLAKRNLGWTLLCSHSRYAAYTQSLQSQD</sequence>
<gene>
    <name evidence="2" type="ORF">BDV23DRAFT_179582</name>
</gene>
<proteinExistence type="predicted"/>